<keyword evidence="4" id="KW-0187">Copper transport</keyword>
<accession>A0A4P9XNI4</accession>
<dbReference type="AlphaFoldDB" id="A0A4P9XNI4"/>
<dbReference type="Proteomes" id="UP000271241">
    <property type="component" value="Unassembled WGS sequence"/>
</dbReference>
<reference evidence="6" key="1">
    <citation type="journal article" date="2018" name="Nat. Microbiol.">
        <title>Leveraging single-cell genomics to expand the fungal tree of life.</title>
        <authorList>
            <person name="Ahrendt S.R."/>
            <person name="Quandt C.A."/>
            <person name="Ciobanu D."/>
            <person name="Clum A."/>
            <person name="Salamov A."/>
            <person name="Andreopoulos B."/>
            <person name="Cheng J.F."/>
            <person name="Woyke T."/>
            <person name="Pelin A."/>
            <person name="Henrissat B."/>
            <person name="Reynolds N.K."/>
            <person name="Benny G.L."/>
            <person name="Smith M.E."/>
            <person name="James T.Y."/>
            <person name="Grigoriev I.V."/>
        </authorList>
    </citation>
    <scope>NUCLEOTIDE SEQUENCE [LARGE SCALE GENOMIC DNA]</scope>
    <source>
        <strain evidence="6">RSA 1356</strain>
    </source>
</reference>
<dbReference type="InterPro" id="IPR007274">
    <property type="entry name" value="Cop_transporter"/>
</dbReference>
<evidence type="ECO:0000313" key="6">
    <source>
        <dbReference type="Proteomes" id="UP000271241"/>
    </source>
</evidence>
<feature type="transmembrane region" description="Helical" evidence="4">
    <location>
        <begin position="111"/>
        <end position="128"/>
    </location>
</feature>
<dbReference type="OrthoDB" id="161814at2759"/>
<keyword evidence="3 4" id="KW-0472">Membrane</keyword>
<keyword evidence="2 4" id="KW-1133">Transmembrane helix</keyword>
<comment type="subcellular location">
    <subcellularLocation>
        <location evidence="4">Membrane</location>
        <topology evidence="4">Multi-pass membrane protein</topology>
    </subcellularLocation>
</comment>
<gene>
    <name evidence="5" type="ORF">THASP1DRAFT_16902</name>
</gene>
<keyword evidence="6" id="KW-1185">Reference proteome</keyword>
<evidence type="ECO:0000313" key="5">
    <source>
        <dbReference type="EMBL" id="RKP07533.1"/>
    </source>
</evidence>
<keyword evidence="1 4" id="KW-0812">Transmembrane</keyword>
<dbReference type="EMBL" id="KZ992705">
    <property type="protein sequence ID" value="RKP07533.1"/>
    <property type="molecule type" value="Genomic_DNA"/>
</dbReference>
<comment type="similarity">
    <text evidence="4">Belongs to the copper transporter (Ctr) (TC 1.A.56) family. SLC31A subfamily.</text>
</comment>
<keyword evidence="4" id="KW-0813">Transport</keyword>
<dbReference type="PANTHER" id="PTHR12483">
    <property type="entry name" value="SOLUTE CARRIER FAMILY 31 COPPER TRANSPORTERS"/>
    <property type="match status" value="1"/>
</dbReference>
<keyword evidence="4" id="KW-0186">Copper</keyword>
<name>A0A4P9XNI4_9FUNG</name>
<organism evidence="5 6">
    <name type="scientific">Thamnocephalis sphaerospora</name>
    <dbReference type="NCBI Taxonomy" id="78915"/>
    <lineage>
        <taxon>Eukaryota</taxon>
        <taxon>Fungi</taxon>
        <taxon>Fungi incertae sedis</taxon>
        <taxon>Zoopagomycota</taxon>
        <taxon>Zoopagomycotina</taxon>
        <taxon>Zoopagomycetes</taxon>
        <taxon>Zoopagales</taxon>
        <taxon>Sigmoideomycetaceae</taxon>
        <taxon>Thamnocephalis</taxon>
    </lineage>
</organism>
<dbReference type="GO" id="GO:0016020">
    <property type="term" value="C:membrane"/>
    <property type="evidence" value="ECO:0007669"/>
    <property type="project" value="UniProtKB-SubCell"/>
</dbReference>
<evidence type="ECO:0000256" key="2">
    <source>
        <dbReference type="ARBA" id="ARBA00022989"/>
    </source>
</evidence>
<evidence type="ECO:0000256" key="4">
    <source>
        <dbReference type="RuleBase" id="RU367022"/>
    </source>
</evidence>
<dbReference type="Pfam" id="PF04145">
    <property type="entry name" value="Ctr"/>
    <property type="match status" value="1"/>
</dbReference>
<dbReference type="GO" id="GO:0005375">
    <property type="term" value="F:copper ion transmembrane transporter activity"/>
    <property type="evidence" value="ECO:0007669"/>
    <property type="project" value="UniProtKB-UniRule"/>
</dbReference>
<protein>
    <recommendedName>
        <fullName evidence="4">Copper transport protein</fullName>
    </recommendedName>
</protein>
<keyword evidence="4" id="KW-0406">Ion transport</keyword>
<sequence>MLFNWDSENVCVIFDWWRINGAGLMVASCIIIILLSIAYEGLREVARRYDAKLLKEMRFRRSAGLDELESGEGQAPHKASKEEELWRSLIYALQVAVAFLLMLVFMTYNVYLMLATVVGAGIGHFFFARRAGAERPLSCH</sequence>
<feature type="transmembrane region" description="Helical" evidence="4">
    <location>
        <begin position="88"/>
        <end position="105"/>
    </location>
</feature>
<dbReference type="PANTHER" id="PTHR12483:SF115">
    <property type="entry name" value="COPPER TRANSPORT PROTEIN"/>
    <property type="match status" value="1"/>
</dbReference>
<proteinExistence type="inferred from homology"/>
<evidence type="ECO:0000256" key="1">
    <source>
        <dbReference type="ARBA" id="ARBA00022692"/>
    </source>
</evidence>
<feature type="transmembrane region" description="Helical" evidence="4">
    <location>
        <begin position="20"/>
        <end position="39"/>
    </location>
</feature>
<evidence type="ECO:0000256" key="3">
    <source>
        <dbReference type="ARBA" id="ARBA00023136"/>
    </source>
</evidence>
<dbReference type="STRING" id="78915.A0A4P9XNI4"/>